<sequence length="246" mass="27015">MLRLYHLIIGVIALLILVPLGFKVTGSGSSKNSDSPPVVQTSAATTSSPNGNNIWKNLAQKTASPKDWQVAPCDGNAPLLCISANGEHVGTVEMLIYPLEKQPNFQKMLTQAGIDPSKKIDYQNPQHQTQLLSALNAWVNEHYAGLEKDRQRSYGDRITFSSYPSQKVQVGKLPGLRYGFVGLKRQGGVQEQHVGYVTFDGKALYVMATAFDPVSQTGKFDKLENFAVFEPYLDAIAFNLRLPSSI</sequence>
<comment type="caution">
    <text evidence="2">The sequence shown here is derived from an EMBL/GenBank/DDBJ whole genome shotgun (WGS) entry which is preliminary data.</text>
</comment>
<dbReference type="RefSeq" id="WP_016867090.1">
    <property type="nucleotide sequence ID" value="NZ_CAWNVR010000244.1"/>
</dbReference>
<dbReference type="EMBL" id="NRQW01000160">
    <property type="protein sequence ID" value="PLZ91672.1"/>
    <property type="molecule type" value="Genomic_DNA"/>
</dbReference>
<proteinExistence type="predicted"/>
<name>A0A2N6K5B6_FISMU</name>
<evidence type="ECO:0000313" key="2">
    <source>
        <dbReference type="EMBL" id="PLZ91672.1"/>
    </source>
</evidence>
<reference evidence="2 3" key="1">
    <citation type="submission" date="2017-08" db="EMBL/GenBank/DDBJ databases">
        <title>Genomes of Fischerella (Mastigocladus) sp. strains.</title>
        <authorList>
            <person name="Miller S.R."/>
        </authorList>
    </citation>
    <scope>NUCLEOTIDE SEQUENCE [LARGE SCALE GENOMIC DNA]</scope>
    <source>
        <strain evidence="2 3">CCMEE 5323</strain>
    </source>
</reference>
<dbReference type="AlphaFoldDB" id="A0A2N6K5B6"/>
<protein>
    <submittedName>
        <fullName evidence="2">Uncharacterized protein</fullName>
    </submittedName>
</protein>
<feature type="region of interest" description="Disordered" evidence="1">
    <location>
        <begin position="27"/>
        <end position="53"/>
    </location>
</feature>
<dbReference type="Proteomes" id="UP000235036">
    <property type="component" value="Unassembled WGS sequence"/>
</dbReference>
<accession>A0A2N6K5B6</accession>
<keyword evidence="3" id="KW-1185">Reference proteome</keyword>
<gene>
    <name evidence="2" type="ORF">CEN44_08065</name>
</gene>
<evidence type="ECO:0000256" key="1">
    <source>
        <dbReference type="SAM" id="MobiDB-lite"/>
    </source>
</evidence>
<organism evidence="2 3">
    <name type="scientific">Fischerella muscicola CCMEE 5323</name>
    <dbReference type="NCBI Taxonomy" id="2019572"/>
    <lineage>
        <taxon>Bacteria</taxon>
        <taxon>Bacillati</taxon>
        <taxon>Cyanobacteriota</taxon>
        <taxon>Cyanophyceae</taxon>
        <taxon>Nostocales</taxon>
        <taxon>Hapalosiphonaceae</taxon>
        <taxon>Fischerella</taxon>
    </lineage>
</organism>
<evidence type="ECO:0000313" key="3">
    <source>
        <dbReference type="Proteomes" id="UP000235036"/>
    </source>
</evidence>